<dbReference type="RefSeq" id="WP_093884361.1">
    <property type="nucleotide sequence ID" value="NZ_FOBS01000027.1"/>
</dbReference>
<accession>A0A1H7ZVN3</accession>
<dbReference type="STRING" id="43775.SAMN04489760_12718"/>
<protein>
    <recommendedName>
        <fullName evidence="3">ABC transporter</fullName>
    </recommendedName>
</protein>
<evidence type="ECO:0008006" key="3">
    <source>
        <dbReference type="Google" id="ProtNLM"/>
    </source>
</evidence>
<dbReference type="OrthoDB" id="8563327at2"/>
<dbReference type="EMBL" id="FOBS01000027">
    <property type="protein sequence ID" value="SEM61804.1"/>
    <property type="molecule type" value="Genomic_DNA"/>
</dbReference>
<evidence type="ECO:0000313" key="2">
    <source>
        <dbReference type="Proteomes" id="UP000198744"/>
    </source>
</evidence>
<gene>
    <name evidence="1" type="ORF">SAMN04489760_12718</name>
</gene>
<dbReference type="Proteomes" id="UP000198744">
    <property type="component" value="Unassembled WGS sequence"/>
</dbReference>
<reference evidence="1 2" key="1">
    <citation type="submission" date="2016-10" db="EMBL/GenBank/DDBJ databases">
        <authorList>
            <person name="de Groot N.N."/>
        </authorList>
    </citation>
    <scope>NUCLEOTIDE SEQUENCE [LARGE SCALE GENOMIC DNA]</scope>
    <source>
        <strain evidence="1 2">DSM 8423</strain>
    </source>
</reference>
<organism evidence="1 2">
    <name type="scientific">Syntrophus gentianae</name>
    <dbReference type="NCBI Taxonomy" id="43775"/>
    <lineage>
        <taxon>Bacteria</taxon>
        <taxon>Pseudomonadati</taxon>
        <taxon>Thermodesulfobacteriota</taxon>
        <taxon>Syntrophia</taxon>
        <taxon>Syntrophales</taxon>
        <taxon>Syntrophaceae</taxon>
        <taxon>Syntrophus</taxon>
    </lineage>
</organism>
<dbReference type="AlphaFoldDB" id="A0A1H7ZVN3"/>
<evidence type="ECO:0000313" key="1">
    <source>
        <dbReference type="EMBL" id="SEM61804.1"/>
    </source>
</evidence>
<proteinExistence type="predicted"/>
<sequence length="127" mass="15109">MDIPLISNLNVWQNIALIRFYHFNESRLPARKRVLGLLNRFQKMEIADLRIAALDHRERFLVKLLRAAMVQDALLVIDRPFRLVPDLPDAEMIEDSLAQIDELYTSCQIFDYAWNRNKYRIKDVSEY</sequence>
<name>A0A1H7ZVN3_9BACT</name>
<keyword evidence="2" id="KW-1185">Reference proteome</keyword>